<organism evidence="1 2">
    <name type="scientific">Pleurodeles waltl</name>
    <name type="common">Iberian ribbed newt</name>
    <dbReference type="NCBI Taxonomy" id="8319"/>
    <lineage>
        <taxon>Eukaryota</taxon>
        <taxon>Metazoa</taxon>
        <taxon>Chordata</taxon>
        <taxon>Craniata</taxon>
        <taxon>Vertebrata</taxon>
        <taxon>Euteleostomi</taxon>
        <taxon>Amphibia</taxon>
        <taxon>Batrachia</taxon>
        <taxon>Caudata</taxon>
        <taxon>Salamandroidea</taxon>
        <taxon>Salamandridae</taxon>
        <taxon>Pleurodelinae</taxon>
        <taxon>Pleurodeles</taxon>
    </lineage>
</organism>
<accession>A0AAV7ML69</accession>
<keyword evidence="2" id="KW-1185">Reference proteome</keyword>
<reference evidence="1" key="1">
    <citation type="journal article" date="2022" name="bioRxiv">
        <title>Sequencing and chromosome-scale assembly of the giantPleurodeles waltlgenome.</title>
        <authorList>
            <person name="Brown T."/>
            <person name="Elewa A."/>
            <person name="Iarovenko S."/>
            <person name="Subramanian E."/>
            <person name="Araus A.J."/>
            <person name="Petzold A."/>
            <person name="Susuki M."/>
            <person name="Suzuki K.-i.T."/>
            <person name="Hayashi T."/>
            <person name="Toyoda A."/>
            <person name="Oliveira C."/>
            <person name="Osipova E."/>
            <person name="Leigh N.D."/>
            <person name="Simon A."/>
            <person name="Yun M.H."/>
        </authorList>
    </citation>
    <scope>NUCLEOTIDE SEQUENCE</scope>
    <source>
        <strain evidence="1">20211129_DDA</strain>
        <tissue evidence="1">Liver</tissue>
    </source>
</reference>
<dbReference type="AlphaFoldDB" id="A0AAV7ML69"/>
<evidence type="ECO:0000313" key="1">
    <source>
        <dbReference type="EMBL" id="KAJ1103127.1"/>
    </source>
</evidence>
<gene>
    <name evidence="1" type="ORF">NDU88_000555</name>
</gene>
<proteinExistence type="predicted"/>
<evidence type="ECO:0000313" key="2">
    <source>
        <dbReference type="Proteomes" id="UP001066276"/>
    </source>
</evidence>
<protein>
    <submittedName>
        <fullName evidence="1">Uncharacterized protein</fullName>
    </submittedName>
</protein>
<comment type="caution">
    <text evidence="1">The sequence shown here is derived from an EMBL/GenBank/DDBJ whole genome shotgun (WGS) entry which is preliminary data.</text>
</comment>
<name>A0AAV7ML69_PLEWA</name>
<sequence>MPAPSSHIDQAEPFPPRAYLNSKFSIALRVRKGCRRALACERGPVSHTRVRSNSDGKRSPVARLLRPLKPIGLGARAVEQGLLCGARWDQESVG</sequence>
<dbReference type="Proteomes" id="UP001066276">
    <property type="component" value="Chromosome 9"/>
</dbReference>
<dbReference type="EMBL" id="JANPWB010000013">
    <property type="protein sequence ID" value="KAJ1103127.1"/>
    <property type="molecule type" value="Genomic_DNA"/>
</dbReference>